<protein>
    <submittedName>
        <fullName evidence="3">Uncharacterized protein</fullName>
    </submittedName>
</protein>
<reference evidence="3" key="1">
    <citation type="submission" date="2021-01" db="EMBL/GenBank/DDBJ databases">
        <authorList>
            <consortium name="Genoscope - CEA"/>
            <person name="William W."/>
        </authorList>
    </citation>
    <scope>NUCLEOTIDE SEQUENCE</scope>
</reference>
<evidence type="ECO:0000313" key="3">
    <source>
        <dbReference type="EMBL" id="CAD8057545.1"/>
    </source>
</evidence>
<dbReference type="InterPro" id="IPR027916">
    <property type="entry name" value="Kinase-like_dom_ROP"/>
</dbReference>
<evidence type="ECO:0000259" key="1">
    <source>
        <dbReference type="PROSITE" id="PS50011"/>
    </source>
</evidence>
<sequence>MQYQLHIIDIYGFENKWYYKLRITNNYYSCYRDLCVRFQDLSQLNKNLQNVNYQSQLPQFPEKSLFVYWFQSNDSREELLENREAVQNYLSGINKNPPFKNEAINYFVQNTYDPQRNQQLRFQNINKETFYNLRLKNQTIKKGKFNKVFLIKGEEGDIVVHQFLMPSNDAAKKDYENYKRAQLLITDYTYLVKCSEIGQIIKKKSFFQRKQKKTIYNALEIGIDSTYDIIYSIEEYVQQPMNKLIQKRQENQDYFKLETIVEALITLINVAQYFQFLQIFQKQFSVTNFYYDEKIGFKVGGLTPVYAYKKKYRLKNDTDPNTYKALNPPELCGSAGGYSIRNNLNSYIKTDVWQIGIVILSMASLTLPINLILIEDIENKIKLVQQKYGEKLAFLLKNMLQRNQNDRFTINDIILPAQQLMPMNLVQFKSGRSIERIQISSISQQQLEDLDKQFKEKSSDKKYIVNLNIDRNIAHQMFLFNLERIKREFVIQLHINVSPQTIPDDLIGKMMSSLVEFQNLQLLVLNLKKCILTDQAQKNIINSAQQIIKLKQLTLDISGNLTIEIPQSKIRMVVYNQ</sequence>
<comment type="caution">
    <text evidence="3">The sequence shown here is derived from an EMBL/GenBank/DDBJ whole genome shotgun (WGS) entry which is preliminary data.</text>
</comment>
<dbReference type="OrthoDB" id="294281at2759"/>
<dbReference type="Pfam" id="PF14531">
    <property type="entry name" value="Kinase-like"/>
    <property type="match status" value="1"/>
</dbReference>
<dbReference type="Proteomes" id="UP000692954">
    <property type="component" value="Unassembled WGS sequence"/>
</dbReference>
<dbReference type="InterPro" id="IPR001683">
    <property type="entry name" value="PX_dom"/>
</dbReference>
<dbReference type="InterPro" id="IPR000719">
    <property type="entry name" value="Prot_kinase_dom"/>
</dbReference>
<feature type="domain" description="Protein kinase" evidence="1">
    <location>
        <begin position="134"/>
        <end position="421"/>
    </location>
</feature>
<evidence type="ECO:0000313" key="4">
    <source>
        <dbReference type="Proteomes" id="UP000692954"/>
    </source>
</evidence>
<dbReference type="GO" id="GO:0004672">
    <property type="term" value="F:protein kinase activity"/>
    <property type="evidence" value="ECO:0007669"/>
    <property type="project" value="InterPro"/>
</dbReference>
<dbReference type="Pfam" id="PF00787">
    <property type="entry name" value="PX"/>
    <property type="match status" value="1"/>
</dbReference>
<feature type="domain" description="PX" evidence="2">
    <location>
        <begin position="1"/>
        <end position="115"/>
    </location>
</feature>
<dbReference type="SMART" id="SM00220">
    <property type="entry name" value="S_TKc"/>
    <property type="match status" value="1"/>
</dbReference>
<name>A0A8S1KUE2_9CILI</name>
<keyword evidence="4" id="KW-1185">Reference proteome</keyword>
<dbReference type="PROSITE" id="PS50195">
    <property type="entry name" value="PX"/>
    <property type="match status" value="1"/>
</dbReference>
<dbReference type="CDD" id="cd06093">
    <property type="entry name" value="PX_domain"/>
    <property type="match status" value="1"/>
</dbReference>
<dbReference type="EMBL" id="CAJJDN010000011">
    <property type="protein sequence ID" value="CAD8057545.1"/>
    <property type="molecule type" value="Genomic_DNA"/>
</dbReference>
<proteinExistence type="predicted"/>
<gene>
    <name evidence="3" type="ORF">PSON_ATCC_30995.1.T0110271</name>
</gene>
<organism evidence="3 4">
    <name type="scientific">Paramecium sonneborni</name>
    <dbReference type="NCBI Taxonomy" id="65129"/>
    <lineage>
        <taxon>Eukaryota</taxon>
        <taxon>Sar</taxon>
        <taxon>Alveolata</taxon>
        <taxon>Ciliophora</taxon>
        <taxon>Intramacronucleata</taxon>
        <taxon>Oligohymenophorea</taxon>
        <taxon>Peniculida</taxon>
        <taxon>Parameciidae</taxon>
        <taxon>Paramecium</taxon>
    </lineage>
</organism>
<accession>A0A8S1KUE2</accession>
<dbReference type="GO" id="GO:0035091">
    <property type="term" value="F:phosphatidylinositol binding"/>
    <property type="evidence" value="ECO:0007669"/>
    <property type="project" value="InterPro"/>
</dbReference>
<dbReference type="GO" id="GO:0005524">
    <property type="term" value="F:ATP binding"/>
    <property type="evidence" value="ECO:0007669"/>
    <property type="project" value="InterPro"/>
</dbReference>
<evidence type="ECO:0000259" key="2">
    <source>
        <dbReference type="PROSITE" id="PS50195"/>
    </source>
</evidence>
<dbReference type="AlphaFoldDB" id="A0A8S1KUE2"/>
<dbReference type="PROSITE" id="PS50011">
    <property type="entry name" value="PROTEIN_KINASE_DOM"/>
    <property type="match status" value="1"/>
</dbReference>